<gene>
    <name evidence="2" type="primary">Uap1</name>
    <name evidence="2" type="ORF">SPIL2461_LOCUS18777</name>
</gene>
<proteinExistence type="predicted"/>
<feature type="compositionally biased region" description="Basic and acidic residues" evidence="1">
    <location>
        <begin position="33"/>
        <end position="50"/>
    </location>
</feature>
<feature type="compositionally biased region" description="Basic residues" evidence="1">
    <location>
        <begin position="161"/>
        <end position="193"/>
    </location>
</feature>
<dbReference type="AlphaFoldDB" id="A0A812W9F0"/>
<keyword evidence="3" id="KW-1185">Reference proteome</keyword>
<evidence type="ECO:0000256" key="1">
    <source>
        <dbReference type="SAM" id="MobiDB-lite"/>
    </source>
</evidence>
<protein>
    <submittedName>
        <fullName evidence="2">Uap1 protein</fullName>
    </submittedName>
</protein>
<comment type="caution">
    <text evidence="2">The sequence shown here is derived from an EMBL/GenBank/DDBJ whole genome shotgun (WGS) entry which is preliminary data.</text>
</comment>
<feature type="compositionally biased region" description="Acidic residues" evidence="1">
    <location>
        <begin position="1"/>
        <end position="13"/>
    </location>
</feature>
<organism evidence="2 3">
    <name type="scientific">Symbiodinium pilosum</name>
    <name type="common">Dinoflagellate</name>
    <dbReference type="NCBI Taxonomy" id="2952"/>
    <lineage>
        <taxon>Eukaryota</taxon>
        <taxon>Sar</taxon>
        <taxon>Alveolata</taxon>
        <taxon>Dinophyceae</taxon>
        <taxon>Suessiales</taxon>
        <taxon>Symbiodiniaceae</taxon>
        <taxon>Symbiodinium</taxon>
    </lineage>
</organism>
<dbReference type="Proteomes" id="UP000649617">
    <property type="component" value="Unassembled WGS sequence"/>
</dbReference>
<reference evidence="2" key="1">
    <citation type="submission" date="2021-02" db="EMBL/GenBank/DDBJ databases">
        <authorList>
            <person name="Dougan E. K."/>
            <person name="Rhodes N."/>
            <person name="Thang M."/>
            <person name="Chan C."/>
        </authorList>
    </citation>
    <scope>NUCLEOTIDE SEQUENCE</scope>
</reference>
<sequence length="199" mass="21884">MFVQDYDIDDELSGDDRGRSPRGAGGYATRAAENAERRIADGREPMDFGGRRRGQKMAPWMGQAFGAAPPPEKPQLAGLDTRGSKEKVLELRDYSSRSWRAGAAAAGAEPPSAVKRDAVEDKELALLTGRKGSAIGNLPAEHAPKEHVGQKEKEKEGKGKSDKKKKEKHDKVKKSKKHKHKKEKKKKDKKGKRSKDSSS</sequence>
<dbReference type="EMBL" id="CAJNIZ010044061">
    <property type="protein sequence ID" value="CAE7676827.1"/>
    <property type="molecule type" value="Genomic_DNA"/>
</dbReference>
<evidence type="ECO:0000313" key="3">
    <source>
        <dbReference type="Proteomes" id="UP000649617"/>
    </source>
</evidence>
<feature type="compositionally biased region" description="Basic and acidic residues" evidence="1">
    <location>
        <begin position="114"/>
        <end position="124"/>
    </location>
</feature>
<dbReference type="OrthoDB" id="466588at2759"/>
<feature type="region of interest" description="Disordered" evidence="1">
    <location>
        <begin position="96"/>
        <end position="199"/>
    </location>
</feature>
<name>A0A812W9F0_SYMPI</name>
<feature type="region of interest" description="Disordered" evidence="1">
    <location>
        <begin position="1"/>
        <end position="84"/>
    </location>
</feature>
<evidence type="ECO:0000313" key="2">
    <source>
        <dbReference type="EMBL" id="CAE7676827.1"/>
    </source>
</evidence>
<feature type="compositionally biased region" description="Basic and acidic residues" evidence="1">
    <location>
        <begin position="142"/>
        <end position="160"/>
    </location>
</feature>
<accession>A0A812W9F0</accession>